<evidence type="ECO:0000259" key="6">
    <source>
        <dbReference type="PROSITE" id="PS51918"/>
    </source>
</evidence>
<protein>
    <recommendedName>
        <fullName evidence="1">Heme chaperone HemW</fullName>
    </recommendedName>
</protein>
<keyword evidence="4" id="KW-0408">Iron</keyword>
<dbReference type="AlphaFoldDB" id="A0A2K4ZH55"/>
<dbReference type="NCBIfam" id="NF006067">
    <property type="entry name" value="PRK08208.1"/>
    <property type="match status" value="1"/>
</dbReference>
<name>A0A2K4ZH55_9FIRM</name>
<organism evidence="7 8">
    <name type="scientific">Acetatifactor muris</name>
    <dbReference type="NCBI Taxonomy" id="879566"/>
    <lineage>
        <taxon>Bacteria</taxon>
        <taxon>Bacillati</taxon>
        <taxon>Bacillota</taxon>
        <taxon>Clostridia</taxon>
        <taxon>Lachnospirales</taxon>
        <taxon>Lachnospiraceae</taxon>
        <taxon>Acetatifactor</taxon>
    </lineage>
</organism>
<dbReference type="SFLD" id="SFLDS00029">
    <property type="entry name" value="Radical_SAM"/>
    <property type="match status" value="1"/>
</dbReference>
<dbReference type="InterPro" id="IPR007197">
    <property type="entry name" value="rSAM"/>
</dbReference>
<keyword evidence="2" id="KW-0949">S-adenosyl-L-methionine</keyword>
<dbReference type="Gene3D" id="3.20.20.70">
    <property type="entry name" value="Aldolase class I"/>
    <property type="match status" value="1"/>
</dbReference>
<dbReference type="Proteomes" id="UP000236311">
    <property type="component" value="Unassembled WGS sequence"/>
</dbReference>
<evidence type="ECO:0000256" key="3">
    <source>
        <dbReference type="ARBA" id="ARBA00022723"/>
    </source>
</evidence>
<evidence type="ECO:0000313" key="7">
    <source>
        <dbReference type="EMBL" id="SOY29795.1"/>
    </source>
</evidence>
<keyword evidence="7" id="KW-0560">Oxidoreductase</keyword>
<proteinExistence type="predicted"/>
<dbReference type="SMART" id="SM00729">
    <property type="entry name" value="Elp3"/>
    <property type="match status" value="1"/>
</dbReference>
<reference evidence="7 8" key="1">
    <citation type="submission" date="2018-01" db="EMBL/GenBank/DDBJ databases">
        <authorList>
            <person name="Gaut B.S."/>
            <person name="Morton B.R."/>
            <person name="Clegg M.T."/>
            <person name="Duvall M.R."/>
        </authorList>
    </citation>
    <scope>NUCLEOTIDE SEQUENCE [LARGE SCALE GENOMIC DNA]</scope>
    <source>
        <strain evidence="7">GP69</strain>
    </source>
</reference>
<keyword evidence="8" id="KW-1185">Reference proteome</keyword>
<dbReference type="PANTHER" id="PTHR13932">
    <property type="entry name" value="COPROPORPHYRINIGEN III OXIDASE"/>
    <property type="match status" value="1"/>
</dbReference>
<evidence type="ECO:0000256" key="4">
    <source>
        <dbReference type="ARBA" id="ARBA00023004"/>
    </source>
</evidence>
<dbReference type="InterPro" id="IPR006638">
    <property type="entry name" value="Elp3/MiaA/NifB-like_rSAM"/>
</dbReference>
<gene>
    <name evidence="7" type="primary">hemN_2</name>
    <name evidence="7" type="ORF">AMURIS_02516</name>
</gene>
<evidence type="ECO:0000256" key="2">
    <source>
        <dbReference type="ARBA" id="ARBA00022691"/>
    </source>
</evidence>
<dbReference type="EMBL" id="OFSM01000012">
    <property type="protein sequence ID" value="SOY29795.1"/>
    <property type="molecule type" value="Genomic_DNA"/>
</dbReference>
<dbReference type="SFLD" id="SFLDG01065">
    <property type="entry name" value="anaerobic_coproporphyrinogen-I"/>
    <property type="match status" value="1"/>
</dbReference>
<dbReference type="Pfam" id="PF04055">
    <property type="entry name" value="Radical_SAM"/>
    <property type="match status" value="1"/>
</dbReference>
<dbReference type="RefSeq" id="WP_103239885.1">
    <property type="nucleotide sequence ID" value="NZ_JANJZD010000011.1"/>
</dbReference>
<dbReference type="InterPro" id="IPR013785">
    <property type="entry name" value="Aldolase_TIM"/>
</dbReference>
<dbReference type="InterPro" id="IPR058240">
    <property type="entry name" value="rSAM_sf"/>
</dbReference>
<dbReference type="PROSITE" id="PS51918">
    <property type="entry name" value="RADICAL_SAM"/>
    <property type="match status" value="1"/>
</dbReference>
<dbReference type="SUPFAM" id="SSF102114">
    <property type="entry name" value="Radical SAM enzymes"/>
    <property type="match status" value="1"/>
</dbReference>
<dbReference type="CDD" id="cd01335">
    <property type="entry name" value="Radical_SAM"/>
    <property type="match status" value="1"/>
</dbReference>
<dbReference type="OrthoDB" id="9808022at2"/>
<evidence type="ECO:0000313" key="8">
    <source>
        <dbReference type="Proteomes" id="UP000236311"/>
    </source>
</evidence>
<dbReference type="GO" id="GO:0046872">
    <property type="term" value="F:metal ion binding"/>
    <property type="evidence" value="ECO:0007669"/>
    <property type="project" value="UniProtKB-KW"/>
</dbReference>
<feature type="domain" description="Radical SAM core" evidence="6">
    <location>
        <begin position="31"/>
        <end position="266"/>
    </location>
</feature>
<accession>A0A2K4ZH55</accession>
<evidence type="ECO:0000256" key="5">
    <source>
        <dbReference type="ARBA" id="ARBA00023014"/>
    </source>
</evidence>
<keyword evidence="5" id="KW-0411">Iron-sulfur</keyword>
<evidence type="ECO:0000256" key="1">
    <source>
        <dbReference type="ARBA" id="ARBA00017228"/>
    </source>
</evidence>
<dbReference type="PANTHER" id="PTHR13932:SF5">
    <property type="entry name" value="RADICAL S-ADENOSYL METHIONINE DOMAIN-CONTAINING PROTEIN 1, MITOCHONDRIAL"/>
    <property type="match status" value="1"/>
</dbReference>
<dbReference type="GO" id="GO:0016491">
    <property type="term" value="F:oxidoreductase activity"/>
    <property type="evidence" value="ECO:0007669"/>
    <property type="project" value="UniProtKB-KW"/>
</dbReference>
<keyword evidence="3" id="KW-0479">Metal-binding</keyword>
<dbReference type="GO" id="GO:0005737">
    <property type="term" value="C:cytoplasm"/>
    <property type="evidence" value="ECO:0007669"/>
    <property type="project" value="TreeGrafter"/>
</dbReference>
<dbReference type="GO" id="GO:0051539">
    <property type="term" value="F:4 iron, 4 sulfur cluster binding"/>
    <property type="evidence" value="ECO:0007669"/>
    <property type="project" value="TreeGrafter"/>
</dbReference>
<dbReference type="InterPro" id="IPR034505">
    <property type="entry name" value="Coproporphyrinogen-III_oxidase"/>
</dbReference>
<sequence length="446" mass="50520">MNRYIQYMYSYPHKTAYRAMQNVNLKNYMTNLEGEGHSLYLHLPFCESKCGYCNLFSVAGCGKSQMDAYLDVLPRQIGQYREILPESTVFGDFTIGGGTPLLLDPGQLVRMFRMVRNGMPLGAECQIVIETAPKQTDREKARLLKELGVTRVSMGIQSFADEELAWLGRYHDSCRAQEAADCLKEAAFDCVNFDFIYGLPGQTGESLVDSLGRAVSFSPDEIFLYPLYIKHGVRLERDGKDAMLDSDHTYTLYGRGAAYLKEHGYEQMSMRRFVKKKGSDSIKAEFRECGFTGALALGCGGRSYLGRLHTCTPYRTTRQGVLQEMEAYLEREDFCPVSHGILLSDEEVRRRYVIKHLLIHPGISKGAYADSFGTVVTEDFPILRTWTECGWVIEDSTFLSLSVEGMGLSDYIGPQLISENIREKMLEWERVNGQENHLLQGKPEKL</sequence>
<dbReference type="GO" id="GO:0006779">
    <property type="term" value="P:porphyrin-containing compound biosynthetic process"/>
    <property type="evidence" value="ECO:0007669"/>
    <property type="project" value="TreeGrafter"/>
</dbReference>